<name>A0AAN9Y305_9HEMI</name>
<accession>A0AAN9Y305</accession>
<dbReference type="SUPFAM" id="SSF49452">
    <property type="entry name" value="Starch-binding domain-like"/>
    <property type="match status" value="1"/>
</dbReference>
<dbReference type="Pfam" id="PF06456">
    <property type="entry name" value="Arfaptin"/>
    <property type="match status" value="1"/>
</dbReference>
<dbReference type="GO" id="GO:0019904">
    <property type="term" value="F:protein domain specific binding"/>
    <property type="evidence" value="ECO:0007669"/>
    <property type="project" value="InterPro"/>
</dbReference>
<dbReference type="PROSITE" id="PS51704">
    <property type="entry name" value="GP_PDE"/>
    <property type="match status" value="1"/>
</dbReference>
<dbReference type="InterPro" id="IPR002044">
    <property type="entry name" value="CBM20"/>
</dbReference>
<keyword evidence="2" id="KW-0378">Hydrolase</keyword>
<dbReference type="InterPro" id="IPR010504">
    <property type="entry name" value="AH_dom"/>
</dbReference>
<dbReference type="PANTHER" id="PTHR22958:SF1">
    <property type="entry name" value="GLYCEROPHOSPHOCHOLINE PHOSPHODIESTERASE GPCPD1"/>
    <property type="match status" value="1"/>
</dbReference>
<dbReference type="SMART" id="SM01015">
    <property type="entry name" value="Arfaptin"/>
    <property type="match status" value="1"/>
</dbReference>
<dbReference type="Gene3D" id="3.20.20.190">
    <property type="entry name" value="Phosphatidylinositol (PI) phosphodiesterase"/>
    <property type="match status" value="1"/>
</dbReference>
<dbReference type="Pfam" id="PF03009">
    <property type="entry name" value="GDPD"/>
    <property type="match status" value="1"/>
</dbReference>
<dbReference type="FunFam" id="3.20.20.190:FF:000032">
    <property type="entry name" value="Glycerophosphoryl diester phosphodiesterase, putative"/>
    <property type="match status" value="1"/>
</dbReference>
<comment type="caution">
    <text evidence="5">The sequence shown here is derived from an EMBL/GenBank/DDBJ whole genome shotgun (WGS) entry which is preliminary data.</text>
</comment>
<dbReference type="Gene3D" id="1.20.1270.60">
    <property type="entry name" value="Arfaptin homology (AH) domain/BAR domain"/>
    <property type="match status" value="1"/>
</dbReference>
<sequence>MDSNESVINKMQRKYWITKQTVFRKLGKKEDEFIVSSDSELDAKLELFNSIQQTTTDLLKIISRYQNNLSTLAIEENEMGNFMKEYGKIDKTRAGKMMTAVGTSMSYTGQQRFVMQTPLDRLYHKLETFHRRAIADTLQTVQRMERTRTEYRAALNWLKDISSELDPDTYKHMERFKKSYDFCVLKELSDLKPGSSIAQQVNDANDDNLLEFKEEEFIRDDTENTTAEKEDANDLLCLDIPSSTSADLLSDFVSDSSQTVPTSPNNFYLPSQLLSMQSKNLLSTPEIIQNEEMEGNVCISGDCDSLGNWLSNTIVPMTYNEIMKSWSVEVNLPTDRDVKYRYYTCTEDYSFSPRKIMIHQWETNLQPRIIKQNQKSPEIDVFGMFDGIQKVEVGWLNDDLVVELRINSNSIQWVPECSNKKLLNENGKFRKQDESGYSYEDVESVVFMTRTFSLEQQGFVFEFIDNADNQNSKTYFGYLMFEEKFHGSDGVVKIPIHSADHEYLGSLSVKYVIIRPSPEINCSFKVSYAKYWNNSWTGLEIGHRGTGISFGRVTENNAKCRENTIGSFKAAVQNGAHLIEFDVQLTNDKVPTIYHDFHVLLEVRNKLETPKRQMIFPFHKLNYEELKNFQVHHVNEINGAFSFENDDHEDYSPFPSLEEVLHAVDPQIGFNVEIKYTSILQDGSKEYDHPIDMNEYVDKILQVVFANAGRRYIVFSSFSPDICAMARLKQNKYPVMFLTQGVTSRYPPYSDKRMKSIENAINFANCADLLGIVAHSENLLGDCELVKRILNNKLVLFCWGDDNNDNNNIAKLKEQGVHGIIFDRIDKLGEKPKKELFEKCIL</sequence>
<comment type="similarity">
    <text evidence="1">Belongs to the glycerophosphoryl diester phosphodiesterase family.</text>
</comment>
<evidence type="ECO:0000313" key="5">
    <source>
        <dbReference type="EMBL" id="KAK7585859.1"/>
    </source>
</evidence>
<gene>
    <name evidence="5" type="ORF">V9T40_000038</name>
</gene>
<evidence type="ECO:0008006" key="7">
    <source>
        <dbReference type="Google" id="ProtNLM"/>
    </source>
</evidence>
<dbReference type="AlphaFoldDB" id="A0AAN9Y305"/>
<feature type="domain" description="AH" evidence="3">
    <location>
        <begin position="36"/>
        <end position="179"/>
    </location>
</feature>
<dbReference type="InterPro" id="IPR057506">
    <property type="entry name" value="C2_GPCPD1"/>
</dbReference>
<dbReference type="GO" id="GO:0047389">
    <property type="term" value="F:glycerophosphocholine phosphodiesterase activity"/>
    <property type="evidence" value="ECO:0007669"/>
    <property type="project" value="TreeGrafter"/>
</dbReference>
<dbReference type="Gene3D" id="2.60.40.10">
    <property type="entry name" value="Immunoglobulins"/>
    <property type="match status" value="1"/>
</dbReference>
<evidence type="ECO:0000259" key="3">
    <source>
        <dbReference type="PROSITE" id="PS50870"/>
    </source>
</evidence>
<evidence type="ECO:0000313" key="6">
    <source>
        <dbReference type="Proteomes" id="UP001367676"/>
    </source>
</evidence>
<dbReference type="GO" id="GO:0046475">
    <property type="term" value="P:glycerophospholipid catabolic process"/>
    <property type="evidence" value="ECO:0007669"/>
    <property type="project" value="TreeGrafter"/>
</dbReference>
<dbReference type="SUPFAM" id="SSF103657">
    <property type="entry name" value="BAR/IMD domain-like"/>
    <property type="match status" value="1"/>
</dbReference>
<dbReference type="InterPro" id="IPR051578">
    <property type="entry name" value="GDPD"/>
</dbReference>
<dbReference type="SUPFAM" id="SSF51695">
    <property type="entry name" value="PLC-like phosphodiesterases"/>
    <property type="match status" value="1"/>
</dbReference>
<dbReference type="PROSITE" id="PS50870">
    <property type="entry name" value="AH"/>
    <property type="match status" value="1"/>
</dbReference>
<dbReference type="Proteomes" id="UP001367676">
    <property type="component" value="Unassembled WGS sequence"/>
</dbReference>
<feature type="domain" description="GP-PDE" evidence="4">
    <location>
        <begin position="538"/>
        <end position="832"/>
    </location>
</feature>
<dbReference type="InterPro" id="IPR030395">
    <property type="entry name" value="GP_PDE_dom"/>
</dbReference>
<dbReference type="InterPro" id="IPR017946">
    <property type="entry name" value="PLC-like_Pdiesterase_TIM-brl"/>
</dbReference>
<dbReference type="EMBL" id="JBBCAQ010000028">
    <property type="protein sequence ID" value="KAK7585859.1"/>
    <property type="molecule type" value="Genomic_DNA"/>
</dbReference>
<dbReference type="InterPro" id="IPR013783">
    <property type="entry name" value="Ig-like_fold"/>
</dbReference>
<protein>
    <recommendedName>
        <fullName evidence="7">GP-PDE domain-containing protein</fullName>
    </recommendedName>
</protein>
<dbReference type="Pfam" id="PF25329">
    <property type="entry name" value="C2_GDE1"/>
    <property type="match status" value="1"/>
</dbReference>
<evidence type="ECO:0000256" key="2">
    <source>
        <dbReference type="ARBA" id="ARBA00022801"/>
    </source>
</evidence>
<dbReference type="GO" id="GO:2001070">
    <property type="term" value="F:starch binding"/>
    <property type="evidence" value="ECO:0007669"/>
    <property type="project" value="InterPro"/>
</dbReference>
<keyword evidence="6" id="KW-1185">Reference proteome</keyword>
<evidence type="ECO:0000259" key="4">
    <source>
        <dbReference type="PROSITE" id="PS51704"/>
    </source>
</evidence>
<proteinExistence type="inferred from homology"/>
<evidence type="ECO:0000256" key="1">
    <source>
        <dbReference type="ARBA" id="ARBA00007277"/>
    </source>
</evidence>
<dbReference type="GO" id="GO:0005737">
    <property type="term" value="C:cytoplasm"/>
    <property type="evidence" value="ECO:0007669"/>
    <property type="project" value="UniProtKB-ARBA"/>
</dbReference>
<organism evidence="5 6">
    <name type="scientific">Parthenolecanium corni</name>
    <dbReference type="NCBI Taxonomy" id="536013"/>
    <lineage>
        <taxon>Eukaryota</taxon>
        <taxon>Metazoa</taxon>
        <taxon>Ecdysozoa</taxon>
        <taxon>Arthropoda</taxon>
        <taxon>Hexapoda</taxon>
        <taxon>Insecta</taxon>
        <taxon>Pterygota</taxon>
        <taxon>Neoptera</taxon>
        <taxon>Paraneoptera</taxon>
        <taxon>Hemiptera</taxon>
        <taxon>Sternorrhyncha</taxon>
        <taxon>Coccoidea</taxon>
        <taxon>Coccidae</taxon>
        <taxon>Parthenolecanium</taxon>
    </lineage>
</organism>
<dbReference type="PANTHER" id="PTHR22958">
    <property type="entry name" value="GLYCEROPHOSPHORYL DIESTER PHOSPHODIESTERASE"/>
    <property type="match status" value="1"/>
</dbReference>
<dbReference type="InterPro" id="IPR013784">
    <property type="entry name" value="Carb-bd-like_fold"/>
</dbReference>
<dbReference type="InterPro" id="IPR027267">
    <property type="entry name" value="AH/BAR_dom_sf"/>
</dbReference>
<reference evidence="5 6" key="1">
    <citation type="submission" date="2024-03" db="EMBL/GenBank/DDBJ databases">
        <title>Adaptation during the transition from Ophiocordyceps entomopathogen to insect associate is accompanied by gene loss and intensified selection.</title>
        <authorList>
            <person name="Ward C.M."/>
            <person name="Onetto C.A."/>
            <person name="Borneman A.R."/>
        </authorList>
    </citation>
    <scope>NUCLEOTIDE SEQUENCE [LARGE SCALE GENOMIC DNA]</scope>
    <source>
        <strain evidence="5">AWRI1</strain>
        <tissue evidence="5">Single Adult Female</tissue>
    </source>
</reference>
<dbReference type="Pfam" id="PF00686">
    <property type="entry name" value="CBM_20"/>
    <property type="match status" value="1"/>
</dbReference>